<feature type="repeat" description="PPR" evidence="3">
    <location>
        <begin position="162"/>
        <end position="196"/>
    </location>
</feature>
<dbReference type="PANTHER" id="PTHR47939">
    <property type="entry name" value="MEMBRANE-ASSOCIATED SALT-INDUCIBLE PROTEIN-LIKE"/>
    <property type="match status" value="1"/>
</dbReference>
<organism evidence="4 5">
    <name type="scientific">Salvia divinorum</name>
    <name type="common">Maria pastora</name>
    <name type="synonym">Diviner's sage</name>
    <dbReference type="NCBI Taxonomy" id="28513"/>
    <lineage>
        <taxon>Eukaryota</taxon>
        <taxon>Viridiplantae</taxon>
        <taxon>Streptophyta</taxon>
        <taxon>Embryophyta</taxon>
        <taxon>Tracheophyta</taxon>
        <taxon>Spermatophyta</taxon>
        <taxon>Magnoliopsida</taxon>
        <taxon>eudicotyledons</taxon>
        <taxon>Gunneridae</taxon>
        <taxon>Pentapetalae</taxon>
        <taxon>asterids</taxon>
        <taxon>lamiids</taxon>
        <taxon>Lamiales</taxon>
        <taxon>Lamiaceae</taxon>
        <taxon>Nepetoideae</taxon>
        <taxon>Mentheae</taxon>
        <taxon>Salviinae</taxon>
        <taxon>Salvia</taxon>
        <taxon>Salvia subgen. Calosphace</taxon>
    </lineage>
</organism>
<dbReference type="Pfam" id="PF13041">
    <property type="entry name" value="PPR_2"/>
    <property type="match status" value="2"/>
</dbReference>
<dbReference type="InterPro" id="IPR050667">
    <property type="entry name" value="PPR-containing_protein"/>
</dbReference>
<dbReference type="Gene3D" id="1.25.40.10">
    <property type="entry name" value="Tetratricopeptide repeat domain"/>
    <property type="match status" value="3"/>
</dbReference>
<name>A0ABD1GEZ8_SALDI</name>
<reference evidence="4 5" key="1">
    <citation type="submission" date="2024-06" db="EMBL/GenBank/DDBJ databases">
        <title>A chromosome level genome sequence of Diviner's sage (Salvia divinorum).</title>
        <authorList>
            <person name="Ford S.A."/>
            <person name="Ro D.-K."/>
            <person name="Ness R.W."/>
            <person name="Phillips M.A."/>
        </authorList>
    </citation>
    <scope>NUCLEOTIDE SEQUENCE [LARGE SCALE GENOMIC DNA]</scope>
    <source>
        <strain evidence="4">SAF-2024a</strain>
        <tissue evidence="4">Leaf</tissue>
    </source>
</reference>
<evidence type="ECO:0000256" key="3">
    <source>
        <dbReference type="PROSITE-ProRule" id="PRU00708"/>
    </source>
</evidence>
<comment type="caution">
    <text evidence="4">The sequence shown here is derived from an EMBL/GenBank/DDBJ whole genome shotgun (WGS) entry which is preliminary data.</text>
</comment>
<accession>A0ABD1GEZ8</accession>
<gene>
    <name evidence="4" type="ORF">AAHA92_26670</name>
</gene>
<comment type="similarity">
    <text evidence="1">Belongs to the PPR family. P subfamily.</text>
</comment>
<protein>
    <submittedName>
        <fullName evidence="4">Pentatricopeptide repeat-containing protein-like protein</fullName>
    </submittedName>
</protein>
<evidence type="ECO:0000313" key="5">
    <source>
        <dbReference type="Proteomes" id="UP001567538"/>
    </source>
</evidence>
<dbReference type="Pfam" id="PF01535">
    <property type="entry name" value="PPR"/>
    <property type="match status" value="3"/>
</dbReference>
<feature type="repeat" description="PPR" evidence="3">
    <location>
        <begin position="339"/>
        <end position="373"/>
    </location>
</feature>
<dbReference type="InterPro" id="IPR011990">
    <property type="entry name" value="TPR-like_helical_dom_sf"/>
</dbReference>
<dbReference type="InterPro" id="IPR002885">
    <property type="entry name" value="PPR_rpt"/>
</dbReference>
<dbReference type="AlphaFoldDB" id="A0ABD1GEZ8"/>
<dbReference type="EMBL" id="JBEAFC010000009">
    <property type="protein sequence ID" value="KAL1542594.1"/>
    <property type="molecule type" value="Genomic_DNA"/>
</dbReference>
<keyword evidence="5" id="KW-1185">Reference proteome</keyword>
<feature type="repeat" description="PPR" evidence="3">
    <location>
        <begin position="197"/>
        <end position="231"/>
    </location>
</feature>
<evidence type="ECO:0000313" key="4">
    <source>
        <dbReference type="EMBL" id="KAL1542594.1"/>
    </source>
</evidence>
<dbReference type="NCBIfam" id="TIGR00756">
    <property type="entry name" value="PPR"/>
    <property type="match status" value="7"/>
</dbReference>
<proteinExistence type="inferred from homology"/>
<feature type="repeat" description="PPR" evidence="3">
    <location>
        <begin position="127"/>
        <end position="161"/>
    </location>
</feature>
<sequence>MLIGSIRNFKHRNYSTSLSPLQSLSSHKPITNPLYNFLPQSNNPNNVVALVCSFLKENDHASLDHLKEQGLFSRFTSLELSRVLLRCQSDSSASLSFFNWLNANVSDCERSNVYDSLLSSANDCNWDPVVFDMLIKTYLRYNMVTDGFHAFKKMVKLGFVPSIVATNCLLNGLSKMDCLGKCWEVHREMLRIEIRPNACTINILAHILCKEGHMDKVNEFLERMEEEGFDLDIVTYNMLIDGYCKNRRLKDAVYLYNIMCTRGLVPDLITYTTLIYGLCYQNLDRMISAVNLVVELVRYGIMVSPDIYCYLILALCNEDRPFAAKSLLDQMSQNGYVPNAEVYNELIGYLSRGKFVEEALELKIEMVSKGLKPKMSAYGAIIGGMCELRRSMEALSLMQEMIESGLPLDIQICRSLVYGLCKEKNIFEVESLLGFYAKEFQIFDAECYNAIVRVLSEAACGKQ</sequence>
<dbReference type="PROSITE" id="PS51375">
    <property type="entry name" value="PPR"/>
    <property type="match status" value="7"/>
</dbReference>
<dbReference type="PANTHER" id="PTHR47939:SF13">
    <property type="entry name" value="OS03G0201400 PROTEIN"/>
    <property type="match status" value="1"/>
</dbReference>
<evidence type="ECO:0000256" key="1">
    <source>
        <dbReference type="ARBA" id="ARBA00007626"/>
    </source>
</evidence>
<feature type="repeat" description="PPR" evidence="3">
    <location>
        <begin position="374"/>
        <end position="408"/>
    </location>
</feature>
<keyword evidence="2" id="KW-0677">Repeat</keyword>
<evidence type="ECO:0000256" key="2">
    <source>
        <dbReference type="ARBA" id="ARBA00022737"/>
    </source>
</evidence>
<feature type="repeat" description="PPR" evidence="3">
    <location>
        <begin position="232"/>
        <end position="266"/>
    </location>
</feature>
<feature type="repeat" description="PPR" evidence="3">
    <location>
        <begin position="304"/>
        <end position="338"/>
    </location>
</feature>
<dbReference type="Proteomes" id="UP001567538">
    <property type="component" value="Unassembled WGS sequence"/>
</dbReference>